<proteinExistence type="predicted"/>
<dbReference type="EMBL" id="FMCU01000015">
    <property type="protein sequence ID" value="SCF41892.1"/>
    <property type="molecule type" value="Genomic_DNA"/>
</dbReference>
<organism evidence="2 3">
    <name type="scientific">Micromonospora matsumotoense</name>
    <dbReference type="NCBI Taxonomy" id="121616"/>
    <lineage>
        <taxon>Bacteria</taxon>
        <taxon>Bacillati</taxon>
        <taxon>Actinomycetota</taxon>
        <taxon>Actinomycetes</taxon>
        <taxon>Micromonosporales</taxon>
        <taxon>Micromonosporaceae</taxon>
        <taxon>Micromonospora</taxon>
    </lineage>
</organism>
<name>A0A1C5A9G2_9ACTN</name>
<gene>
    <name evidence="2" type="ORF">GA0070216_1156</name>
</gene>
<feature type="compositionally biased region" description="Pro residues" evidence="1">
    <location>
        <begin position="199"/>
        <end position="208"/>
    </location>
</feature>
<evidence type="ECO:0000313" key="3">
    <source>
        <dbReference type="Proteomes" id="UP000198797"/>
    </source>
</evidence>
<dbReference type="AlphaFoldDB" id="A0A1C5A9G2"/>
<keyword evidence="3" id="KW-1185">Reference proteome</keyword>
<accession>A0A1C5A9G2</accession>
<feature type="region of interest" description="Disordered" evidence="1">
    <location>
        <begin position="183"/>
        <end position="208"/>
    </location>
</feature>
<evidence type="ECO:0000313" key="2">
    <source>
        <dbReference type="EMBL" id="SCF41892.1"/>
    </source>
</evidence>
<evidence type="ECO:0000256" key="1">
    <source>
        <dbReference type="SAM" id="MobiDB-lite"/>
    </source>
</evidence>
<protein>
    <recommendedName>
        <fullName evidence="4">RiboL-PSP-HEPN domain-containing protein</fullName>
    </recommendedName>
</protein>
<evidence type="ECO:0008006" key="4">
    <source>
        <dbReference type="Google" id="ProtNLM"/>
    </source>
</evidence>
<reference evidence="3" key="1">
    <citation type="submission" date="2016-06" db="EMBL/GenBank/DDBJ databases">
        <authorList>
            <person name="Varghese N."/>
            <person name="Submissions Spin"/>
        </authorList>
    </citation>
    <scope>NUCLEOTIDE SEQUENCE [LARGE SCALE GENOMIC DNA]</scope>
    <source>
        <strain evidence="3">DSM 44100</strain>
    </source>
</reference>
<dbReference type="Proteomes" id="UP000198797">
    <property type="component" value="Unassembled WGS sequence"/>
</dbReference>
<sequence length="208" mass="23386">MGVLAVRLVTPVDLITIHRDNMDEARRNSRYRSMRYGAFLLTYGPFEMFFNQLIGAHGGPRQNTPATMERIRQRFGQHLGIPDVTGQWRARVRAQPEPGRGGRWLWTTIEAQRLDNYLRDAKAVRNRLAHGDDPQTAPNDSGTLYDRKDGKTSITLMWVEGFVQAVQDLATITALELTGETTVIPDWPVPPRTEVSANPPAPPWAATP</sequence>
<dbReference type="STRING" id="121616.GA0070216_1156"/>